<dbReference type="Gene3D" id="3.30.70.270">
    <property type="match status" value="1"/>
</dbReference>
<dbReference type="CDD" id="cd01949">
    <property type="entry name" value="GGDEF"/>
    <property type="match status" value="1"/>
</dbReference>
<organism evidence="3 4">
    <name type="scientific">Cohnella lupini</name>
    <dbReference type="NCBI Taxonomy" id="1294267"/>
    <lineage>
        <taxon>Bacteria</taxon>
        <taxon>Bacillati</taxon>
        <taxon>Bacillota</taxon>
        <taxon>Bacilli</taxon>
        <taxon>Bacillales</taxon>
        <taxon>Paenibacillaceae</taxon>
        <taxon>Cohnella</taxon>
    </lineage>
</organism>
<dbReference type="NCBIfam" id="TIGR00229">
    <property type="entry name" value="sensory_box"/>
    <property type="match status" value="1"/>
</dbReference>
<dbReference type="InterPro" id="IPR029787">
    <property type="entry name" value="Nucleotide_cyclase"/>
</dbReference>
<feature type="transmembrane region" description="Helical" evidence="1">
    <location>
        <begin position="42"/>
        <end position="59"/>
    </location>
</feature>
<dbReference type="SUPFAM" id="SSF55785">
    <property type="entry name" value="PYP-like sensor domain (PAS domain)"/>
    <property type="match status" value="1"/>
</dbReference>
<dbReference type="Proteomes" id="UP000256869">
    <property type="component" value="Unassembled WGS sequence"/>
</dbReference>
<dbReference type="InterPro" id="IPR035965">
    <property type="entry name" value="PAS-like_dom_sf"/>
</dbReference>
<comment type="caution">
    <text evidence="3">The sequence shown here is derived from an EMBL/GenBank/DDBJ whole genome shotgun (WGS) entry which is preliminary data.</text>
</comment>
<feature type="transmembrane region" description="Helical" evidence="1">
    <location>
        <begin position="12"/>
        <end position="30"/>
    </location>
</feature>
<dbReference type="Pfam" id="PF00990">
    <property type="entry name" value="GGDEF"/>
    <property type="match status" value="1"/>
</dbReference>
<evidence type="ECO:0000259" key="2">
    <source>
        <dbReference type="PROSITE" id="PS50887"/>
    </source>
</evidence>
<dbReference type="Gene3D" id="3.30.450.20">
    <property type="entry name" value="PAS domain"/>
    <property type="match status" value="1"/>
</dbReference>
<keyword evidence="1" id="KW-1133">Transmembrane helix</keyword>
<dbReference type="EMBL" id="QRDY01000015">
    <property type="protein sequence ID" value="RED56022.1"/>
    <property type="molecule type" value="Genomic_DNA"/>
</dbReference>
<protein>
    <submittedName>
        <fullName evidence="3">PAS domain S-box-containing protein/diguanylate cyclase (GGDEF)-like protein</fullName>
    </submittedName>
</protein>
<feature type="domain" description="GGDEF" evidence="2">
    <location>
        <begin position="382"/>
        <end position="510"/>
    </location>
</feature>
<dbReference type="AlphaFoldDB" id="A0A3D9I2L2"/>
<dbReference type="FunFam" id="3.30.70.270:FF:000001">
    <property type="entry name" value="Diguanylate cyclase domain protein"/>
    <property type="match status" value="1"/>
</dbReference>
<evidence type="ECO:0000256" key="1">
    <source>
        <dbReference type="SAM" id="Phobius"/>
    </source>
</evidence>
<evidence type="ECO:0000313" key="3">
    <source>
        <dbReference type="EMBL" id="RED56022.1"/>
    </source>
</evidence>
<keyword evidence="4" id="KW-1185">Reference proteome</keyword>
<dbReference type="Pfam" id="PF13188">
    <property type="entry name" value="PAS_8"/>
    <property type="match status" value="1"/>
</dbReference>
<accession>A0A3D9I2L2</accession>
<feature type="transmembrane region" description="Helical" evidence="1">
    <location>
        <begin position="148"/>
        <end position="168"/>
    </location>
</feature>
<name>A0A3D9I2L2_9BACL</name>
<dbReference type="InterPro" id="IPR000160">
    <property type="entry name" value="GGDEF_dom"/>
</dbReference>
<dbReference type="PANTHER" id="PTHR46663">
    <property type="entry name" value="DIGUANYLATE CYCLASE DGCT-RELATED"/>
    <property type="match status" value="1"/>
</dbReference>
<dbReference type="InterPro" id="IPR000014">
    <property type="entry name" value="PAS"/>
</dbReference>
<dbReference type="InterPro" id="IPR043128">
    <property type="entry name" value="Rev_trsase/Diguanyl_cyclase"/>
</dbReference>
<dbReference type="PROSITE" id="PS50887">
    <property type="entry name" value="GGDEF"/>
    <property type="match status" value="1"/>
</dbReference>
<feature type="transmembrane region" description="Helical" evidence="1">
    <location>
        <begin position="180"/>
        <end position="201"/>
    </location>
</feature>
<keyword evidence="1" id="KW-0812">Transmembrane</keyword>
<evidence type="ECO:0000313" key="4">
    <source>
        <dbReference type="Proteomes" id="UP000256869"/>
    </source>
</evidence>
<dbReference type="InterPro" id="IPR052163">
    <property type="entry name" value="DGC-Regulatory_Protein"/>
</dbReference>
<proteinExistence type="predicted"/>
<feature type="transmembrane region" description="Helical" evidence="1">
    <location>
        <begin position="71"/>
        <end position="92"/>
    </location>
</feature>
<keyword evidence="1" id="KW-0472">Membrane</keyword>
<gene>
    <name evidence="3" type="ORF">DFP95_11585</name>
</gene>
<sequence length="510" mass="58745">MIALNTSEVWTYSLAYLLPILFFVYMGTDVIVRNSKKVEHRLLSLTAIVYILLFSEEYIRHQLPISYSPELVAFWFSNVGIVMPGLGFHFLSKFAGMEKIMPKYLYPGIFYLPLAVIIVNTLSSQEVISSSRFFQEGVWKYPVYNLQYYIALSVSIFISCFYLLVLYVGKARASTREHKAIFNLLITGVVLCTFWHVAFGYFQFAGTLPPYSYIYGGVLWCSFLRLAMIRFDFLNFVTKRYEKLFNLNPAAILLVELSGKIKEANPSARHLFDHIDLDREPFHKLVNDELQDRIRDEKEIKDYEASIYNGSARLEALIDGDYVSVDNEPHMIMIVRDVTAQKESQEEIRFLAYHDPLTRLPNRRYFYERLNEAIRKADENRLGLAVILIDLDRFKETNDRYGHEAGDEVLRHAARIIAETAETLGMAARLGGDEFVLFIRHAPSNAFVEETIRRIQSRLTEEELQYRGQSLTVHMSVGASFFPQDGTDGDTLLMNADKAMYRVKRAGKAG</sequence>
<feature type="transmembrane region" description="Helical" evidence="1">
    <location>
        <begin position="104"/>
        <end position="123"/>
    </location>
</feature>
<dbReference type="SUPFAM" id="SSF55073">
    <property type="entry name" value="Nucleotide cyclase"/>
    <property type="match status" value="1"/>
</dbReference>
<dbReference type="PANTHER" id="PTHR46663:SF2">
    <property type="entry name" value="GGDEF DOMAIN-CONTAINING PROTEIN"/>
    <property type="match status" value="1"/>
</dbReference>
<reference evidence="3 4" key="1">
    <citation type="submission" date="2018-07" db="EMBL/GenBank/DDBJ databases">
        <title>Genomic Encyclopedia of Type Strains, Phase III (KMG-III): the genomes of soil and plant-associated and newly described type strains.</title>
        <authorList>
            <person name="Whitman W."/>
        </authorList>
    </citation>
    <scope>NUCLEOTIDE SEQUENCE [LARGE SCALE GENOMIC DNA]</scope>
    <source>
        <strain evidence="3 4">CECT 8236</strain>
    </source>
</reference>
<dbReference type="NCBIfam" id="TIGR00254">
    <property type="entry name" value="GGDEF"/>
    <property type="match status" value="1"/>
</dbReference>
<dbReference type="SMART" id="SM00267">
    <property type="entry name" value="GGDEF"/>
    <property type="match status" value="1"/>
</dbReference>
<feature type="transmembrane region" description="Helical" evidence="1">
    <location>
        <begin position="213"/>
        <end position="233"/>
    </location>
</feature>